<accession>A0A1Q6RAE0</accession>
<dbReference type="Proteomes" id="UP000186777">
    <property type="component" value="Unassembled WGS sequence"/>
</dbReference>
<name>A0A1Q6RAE0_9FIRM</name>
<gene>
    <name evidence="1" type="ORF">BHW43_00025</name>
</gene>
<proteinExistence type="predicted"/>
<evidence type="ECO:0000313" key="2">
    <source>
        <dbReference type="Proteomes" id="UP000186777"/>
    </source>
</evidence>
<sequence>MLDLTYYKRLITSEYRRSTNFTAMVERLLSYGLDLDSSATDLITAFEVDYATTAQLDILGAIVGVSRQLSFEPSAAATGDIVCPAPTEIASGTEYPIINTPEPQNMASVSFISGFPPGEMNDSNSMMDDDLFRLLIKARIIQNAWKGTITELYELWESVMGKDKHLSIEDLQDMSFNIVLQGDYTALERELIIHAYIIPKPEGVRINVLTFVSTDGLPLFSYDYNTMRYSGYNSHWAVEGSELINGEK</sequence>
<evidence type="ECO:0008006" key="3">
    <source>
        <dbReference type="Google" id="ProtNLM"/>
    </source>
</evidence>
<dbReference type="Pfam" id="PF11041">
    <property type="entry name" value="Phage_Wedge1"/>
    <property type="match status" value="2"/>
</dbReference>
<dbReference type="STRING" id="626940.BHW43_00025"/>
<evidence type="ECO:0000313" key="1">
    <source>
        <dbReference type="EMBL" id="OLA39321.1"/>
    </source>
</evidence>
<organism evidence="1 2">
    <name type="scientific">Phascolarctobacterium succinatutens</name>
    <dbReference type="NCBI Taxonomy" id="626940"/>
    <lineage>
        <taxon>Bacteria</taxon>
        <taxon>Bacillati</taxon>
        <taxon>Bacillota</taxon>
        <taxon>Negativicutes</taxon>
        <taxon>Acidaminococcales</taxon>
        <taxon>Acidaminococcaceae</taxon>
        <taxon>Phascolarctobacterium</taxon>
    </lineage>
</organism>
<dbReference type="AlphaFoldDB" id="A0A1Q6RAE0"/>
<reference evidence="1 2" key="1">
    <citation type="journal article" date="2016" name="Nat. Biotechnol.">
        <title>Measurement of bacterial replication rates in microbial communities.</title>
        <authorList>
            <person name="Brown C.T."/>
            <person name="Olm M.R."/>
            <person name="Thomas B.C."/>
            <person name="Banfield J.F."/>
        </authorList>
    </citation>
    <scope>NUCLEOTIDE SEQUENCE [LARGE SCALE GENOMIC DNA]</scope>
    <source>
        <strain evidence="1">46_33</strain>
    </source>
</reference>
<comment type="caution">
    <text evidence="1">The sequence shown here is derived from an EMBL/GenBank/DDBJ whole genome shotgun (WGS) entry which is preliminary data.</text>
</comment>
<protein>
    <recommendedName>
        <fullName evidence="3">DUF2612 domain-containing protein</fullName>
    </recommendedName>
</protein>
<dbReference type="InterPro" id="IPR021283">
    <property type="entry name" value="Phage_Wedge1"/>
</dbReference>
<dbReference type="EMBL" id="MNTG01000001">
    <property type="protein sequence ID" value="OLA39321.1"/>
    <property type="molecule type" value="Genomic_DNA"/>
</dbReference>